<gene>
    <name evidence="2" type="ORF">PAPOLLO_LOCUS24184</name>
</gene>
<sequence>MAVAGTLRGAGGTRPMAANGETARQDGVQWWRSDHALGACRRVSFTCTRCDGRGRSVTSPARPRMTSGRAARSPRLAR</sequence>
<evidence type="ECO:0000313" key="3">
    <source>
        <dbReference type="Proteomes" id="UP000691718"/>
    </source>
</evidence>
<dbReference type="Proteomes" id="UP000691718">
    <property type="component" value="Unassembled WGS sequence"/>
</dbReference>
<reference evidence="2" key="1">
    <citation type="submission" date="2021-04" db="EMBL/GenBank/DDBJ databases">
        <authorList>
            <person name="Tunstrom K."/>
        </authorList>
    </citation>
    <scope>NUCLEOTIDE SEQUENCE</scope>
</reference>
<name>A0A8S3Y1Q5_PARAO</name>
<evidence type="ECO:0000256" key="1">
    <source>
        <dbReference type="SAM" id="MobiDB-lite"/>
    </source>
</evidence>
<feature type="region of interest" description="Disordered" evidence="1">
    <location>
        <begin position="51"/>
        <end position="78"/>
    </location>
</feature>
<dbReference type="OrthoDB" id="7477005at2759"/>
<protein>
    <submittedName>
        <fullName evidence="2">(apollo) hypothetical protein</fullName>
    </submittedName>
</protein>
<evidence type="ECO:0000313" key="2">
    <source>
        <dbReference type="EMBL" id="CAG5048337.1"/>
    </source>
</evidence>
<proteinExistence type="predicted"/>
<organism evidence="2 3">
    <name type="scientific">Parnassius apollo</name>
    <name type="common">Apollo butterfly</name>
    <name type="synonym">Papilio apollo</name>
    <dbReference type="NCBI Taxonomy" id="110799"/>
    <lineage>
        <taxon>Eukaryota</taxon>
        <taxon>Metazoa</taxon>
        <taxon>Ecdysozoa</taxon>
        <taxon>Arthropoda</taxon>
        <taxon>Hexapoda</taxon>
        <taxon>Insecta</taxon>
        <taxon>Pterygota</taxon>
        <taxon>Neoptera</taxon>
        <taxon>Endopterygota</taxon>
        <taxon>Lepidoptera</taxon>
        <taxon>Glossata</taxon>
        <taxon>Ditrysia</taxon>
        <taxon>Papilionoidea</taxon>
        <taxon>Papilionidae</taxon>
        <taxon>Parnassiinae</taxon>
        <taxon>Parnassini</taxon>
        <taxon>Parnassius</taxon>
        <taxon>Parnassius</taxon>
    </lineage>
</organism>
<dbReference type="AlphaFoldDB" id="A0A8S3Y1Q5"/>
<comment type="caution">
    <text evidence="2">The sequence shown here is derived from an EMBL/GenBank/DDBJ whole genome shotgun (WGS) entry which is preliminary data.</text>
</comment>
<feature type="region of interest" description="Disordered" evidence="1">
    <location>
        <begin position="1"/>
        <end position="23"/>
    </location>
</feature>
<accession>A0A8S3Y1Q5</accession>
<keyword evidence="3" id="KW-1185">Reference proteome</keyword>
<dbReference type="EMBL" id="CAJQZP010001459">
    <property type="protein sequence ID" value="CAG5048337.1"/>
    <property type="molecule type" value="Genomic_DNA"/>
</dbReference>